<dbReference type="NCBIfam" id="NF033921">
    <property type="entry name" value="por_somb"/>
    <property type="match status" value="1"/>
</dbReference>
<dbReference type="PANTHER" id="PTHR43308:SF1">
    <property type="entry name" value="OUTER MEMBRANE PROTEIN ALPHA"/>
    <property type="match status" value="1"/>
</dbReference>
<dbReference type="GO" id="GO:0008643">
    <property type="term" value="P:carbohydrate transport"/>
    <property type="evidence" value="ECO:0007669"/>
    <property type="project" value="InterPro"/>
</dbReference>
<reference evidence="3" key="1">
    <citation type="submission" date="2019-11" db="EMBL/GenBank/DDBJ databases">
        <title>Genomic insights into an expanded diversity of filamentous marine cyanobacteria reveals the extraordinary biosynthetic potential of Moorea and Okeania.</title>
        <authorList>
            <person name="Ferreira Leao T."/>
            <person name="Wang M."/>
            <person name="Moss N."/>
            <person name="Da Silva R."/>
            <person name="Sanders J."/>
            <person name="Nurk S."/>
            <person name="Gurevich A."/>
            <person name="Humphrey G."/>
            <person name="Reher R."/>
            <person name="Zhu Q."/>
            <person name="Belda-Ferre P."/>
            <person name="Glukhov E."/>
            <person name="Rex R."/>
            <person name="Dorrestein P.C."/>
            <person name="Knight R."/>
            <person name="Pevzner P."/>
            <person name="Gerwick W.H."/>
            <person name="Gerwick L."/>
        </authorList>
    </citation>
    <scope>NUCLEOTIDE SEQUENCE</scope>
    <source>
        <strain evidence="3">SIO1C4</strain>
    </source>
</reference>
<sequence length="454" mass="49398">MTKTCYLLPIISVVLGCSVSIVSPVRAQENPRETTIIESQNTEQLWEQMRQYNRKPRSLKQFNSVNQLRDVSPGDWAYEALRNLVETYGCIAGFPDGTFRGNRSLNRYEFAAGLNACLQQIERLITDPNSDEVTRENLAVLQKLTAEFEGQLSSVLASTDKLEGRVDFLIENQFSTTTVLRGDVIFNAISAFGSERAVGSDEEQTEDIDSNVTVSARVGFNFDSSFTGRDRLRVRFQAGNVNNFGRSFTGTDMTRISSASNTDNDVGISSLFYEIPLGNRGLLSIAPIAEFPTRIIPSLNPVSSISLFAAESPVYGFAFGGGTGVYYQFNDAIAAGLHYLAGSSSDPGLGLFNGQYSTLAQFTFTPSDSLGVSLTYAHYYSPEPGETINVTGSQGSLFAQVPFGENTATSANAFGLQFSYKLSDRLLVGGWANYTNAIAESSPLEASKPLSRGE</sequence>
<feature type="non-terminal residue" evidence="3">
    <location>
        <position position="454"/>
    </location>
</feature>
<dbReference type="EMBL" id="JAAHFQ010000764">
    <property type="protein sequence ID" value="NER31253.1"/>
    <property type="molecule type" value="Genomic_DNA"/>
</dbReference>
<protein>
    <submittedName>
        <fullName evidence="3">Iron uptake porin</fullName>
    </submittedName>
</protein>
<comment type="similarity">
    <text evidence="1">Belongs to the OprB family.</text>
</comment>
<dbReference type="InterPro" id="IPR051465">
    <property type="entry name" value="Cell_Envelope_Struct_Comp"/>
</dbReference>
<gene>
    <name evidence="3" type="ORF">F6J89_27455</name>
</gene>
<dbReference type="InterPro" id="IPR047684">
    <property type="entry name" value="Por_som-like"/>
</dbReference>
<proteinExistence type="inferred from homology"/>
<evidence type="ECO:0000259" key="2">
    <source>
        <dbReference type="PROSITE" id="PS51272"/>
    </source>
</evidence>
<feature type="signal peptide" evidence="1">
    <location>
        <begin position="1"/>
        <end position="27"/>
    </location>
</feature>
<feature type="chain" id="PRO_5025709650" evidence="1">
    <location>
        <begin position="28"/>
        <end position="454"/>
    </location>
</feature>
<accession>A0A6B3NHV3</accession>
<name>A0A6B3NHV3_9CYAN</name>
<dbReference type="PANTHER" id="PTHR43308">
    <property type="entry name" value="OUTER MEMBRANE PROTEIN ALPHA-RELATED"/>
    <property type="match status" value="1"/>
</dbReference>
<comment type="caution">
    <text evidence="3">The sequence shown here is derived from an EMBL/GenBank/DDBJ whole genome shotgun (WGS) entry which is preliminary data.</text>
</comment>
<dbReference type="Pfam" id="PF04966">
    <property type="entry name" value="OprB"/>
    <property type="match status" value="1"/>
</dbReference>
<dbReference type="PROSITE" id="PS51257">
    <property type="entry name" value="PROKAR_LIPOPROTEIN"/>
    <property type="match status" value="1"/>
</dbReference>
<dbReference type="PROSITE" id="PS51272">
    <property type="entry name" value="SLH"/>
    <property type="match status" value="1"/>
</dbReference>
<dbReference type="InterPro" id="IPR001119">
    <property type="entry name" value="SLH_dom"/>
</dbReference>
<dbReference type="Pfam" id="PF00395">
    <property type="entry name" value="SLH"/>
    <property type="match status" value="1"/>
</dbReference>
<keyword evidence="1" id="KW-0732">Signal</keyword>
<evidence type="ECO:0000256" key="1">
    <source>
        <dbReference type="RuleBase" id="RU363072"/>
    </source>
</evidence>
<evidence type="ECO:0000313" key="3">
    <source>
        <dbReference type="EMBL" id="NER31253.1"/>
    </source>
</evidence>
<organism evidence="3">
    <name type="scientific">Symploca sp. SIO1C4</name>
    <dbReference type="NCBI Taxonomy" id="2607765"/>
    <lineage>
        <taxon>Bacteria</taxon>
        <taxon>Bacillati</taxon>
        <taxon>Cyanobacteriota</taxon>
        <taxon>Cyanophyceae</taxon>
        <taxon>Coleofasciculales</taxon>
        <taxon>Coleofasciculaceae</taxon>
        <taxon>Symploca</taxon>
    </lineage>
</organism>
<dbReference type="AlphaFoldDB" id="A0A6B3NHV3"/>
<dbReference type="GO" id="GO:0015288">
    <property type="term" value="F:porin activity"/>
    <property type="evidence" value="ECO:0007669"/>
    <property type="project" value="InterPro"/>
</dbReference>
<dbReference type="InterPro" id="IPR007049">
    <property type="entry name" value="Carb-sel_porin_OprB"/>
</dbReference>
<feature type="domain" description="SLH" evidence="2">
    <location>
        <begin position="64"/>
        <end position="128"/>
    </location>
</feature>
<dbReference type="GO" id="GO:0016020">
    <property type="term" value="C:membrane"/>
    <property type="evidence" value="ECO:0007669"/>
    <property type="project" value="InterPro"/>
</dbReference>